<comment type="caution">
    <text evidence="2">The sequence shown here is derived from an EMBL/GenBank/DDBJ whole genome shotgun (WGS) entry which is preliminary data.</text>
</comment>
<organism evidence="2 3">
    <name type="scientific">Sphingomonas natans</name>
    <dbReference type="NCBI Taxonomy" id="3063330"/>
    <lineage>
        <taxon>Bacteria</taxon>
        <taxon>Pseudomonadati</taxon>
        <taxon>Pseudomonadota</taxon>
        <taxon>Alphaproteobacteria</taxon>
        <taxon>Sphingomonadales</taxon>
        <taxon>Sphingomonadaceae</taxon>
        <taxon>Sphingomonas</taxon>
    </lineage>
</organism>
<reference evidence="2" key="1">
    <citation type="submission" date="2023-07" db="EMBL/GenBank/DDBJ databases">
        <authorList>
            <person name="Kim M."/>
        </authorList>
    </citation>
    <scope>NUCLEOTIDE SEQUENCE</scope>
    <source>
        <strain evidence="2">BIUV-7</strain>
    </source>
</reference>
<name>A0ABT8Y915_9SPHN</name>
<evidence type="ECO:0000256" key="1">
    <source>
        <dbReference type="SAM" id="Phobius"/>
    </source>
</evidence>
<keyword evidence="1" id="KW-0812">Transmembrane</keyword>
<proteinExistence type="predicted"/>
<sequence>MKHARIGSAIDIEIGKSVYGSRSRLLLSLIALLAMGSASLMGDEPDIGSSIMILFVSGTALLAASSPKSTRASTDASLERLLVRPTKVAHEERSPTPGVARYQR</sequence>
<keyword evidence="1" id="KW-0472">Membrane</keyword>
<dbReference type="EMBL" id="JAUOTP010000003">
    <property type="protein sequence ID" value="MDO6414165.1"/>
    <property type="molecule type" value="Genomic_DNA"/>
</dbReference>
<gene>
    <name evidence="2" type="ORF">Q4F19_07210</name>
</gene>
<dbReference type="RefSeq" id="WP_303541164.1">
    <property type="nucleotide sequence ID" value="NZ_JAUOTP010000003.1"/>
</dbReference>
<dbReference type="Proteomes" id="UP001169764">
    <property type="component" value="Unassembled WGS sequence"/>
</dbReference>
<feature type="transmembrane region" description="Helical" evidence="1">
    <location>
        <begin position="25"/>
        <end position="41"/>
    </location>
</feature>
<accession>A0ABT8Y915</accession>
<evidence type="ECO:0000313" key="3">
    <source>
        <dbReference type="Proteomes" id="UP001169764"/>
    </source>
</evidence>
<keyword evidence="3" id="KW-1185">Reference proteome</keyword>
<keyword evidence="1" id="KW-1133">Transmembrane helix</keyword>
<evidence type="ECO:0000313" key="2">
    <source>
        <dbReference type="EMBL" id="MDO6414165.1"/>
    </source>
</evidence>
<protein>
    <submittedName>
        <fullName evidence="2">Uncharacterized protein</fullName>
    </submittedName>
</protein>
<feature type="transmembrane region" description="Helical" evidence="1">
    <location>
        <begin position="47"/>
        <end position="64"/>
    </location>
</feature>